<dbReference type="GO" id="GO:0032259">
    <property type="term" value="P:methylation"/>
    <property type="evidence" value="ECO:0007669"/>
    <property type="project" value="UniProtKB-KW"/>
</dbReference>
<dbReference type="InterPro" id="IPR018314">
    <property type="entry name" value="RsmB/NOL1/NOP2-like_CS"/>
</dbReference>
<dbReference type="InterPro" id="IPR023267">
    <property type="entry name" value="RCMT"/>
</dbReference>
<keyword evidence="7 14" id="KW-0489">Methyltransferase</keyword>
<feature type="region of interest" description="Disordered" evidence="16">
    <location>
        <begin position="1"/>
        <end position="32"/>
    </location>
</feature>
<gene>
    <name evidence="18" type="primary">rsmB</name>
    <name evidence="18" type="ORF">J5V48_03335</name>
</gene>
<sequence>MADLKKNSSEKFKERKHFARNKDRRRSLEKKEITGAKSRAAAALCVNAIEQGQSLSTSIPYFTKDLDDRDRALVMEIVFGTLRHRRLLSTTVNSLLDYSINQKFNIARALIICAIYQIVFMRAPDHAIVSSTVGACSLCHCSSFKNLVNAVLRRFLREGSHLCHDANICVEQSFPDWLYKKLEEDYREDAKDILIKSNQHAPMFLRVETNKISREKYLEELKKAEIEATAVELTDSCIKLEEAVNVERLPLFKEGMVAVQDLAAQMTAPLLDLKPGMRVIDCCAAPGGKSAHILSIEPTTDLTVCDIDETRLESAKKELSRLNDNATYKVADMSDEATIIEGEFDRILVDAPCSGTGVIRRHPDIKWLRRKGDVDKLVQTSSKILDKAFNSLKKGGILVFSTCSILKDENIRQAEAFLKRHPDASYLPFDFKGNLVETYQRLPGEDDADGFFYTRFIKN</sequence>
<feature type="active site" description="Nucleophile" evidence="14">
    <location>
        <position position="403"/>
    </location>
</feature>
<dbReference type="SUPFAM" id="SSF48013">
    <property type="entry name" value="NusB-like"/>
    <property type="match status" value="1"/>
</dbReference>
<feature type="coiled-coil region" evidence="15">
    <location>
        <begin position="207"/>
        <end position="234"/>
    </location>
</feature>
<comment type="catalytic activity">
    <reaction evidence="13">
        <text>cytidine(967) in 16S rRNA + S-adenosyl-L-methionine = 5-methylcytidine(967) in 16S rRNA + S-adenosyl-L-homocysteine + H(+)</text>
        <dbReference type="Rhea" id="RHEA:42748"/>
        <dbReference type="Rhea" id="RHEA-COMP:10219"/>
        <dbReference type="Rhea" id="RHEA-COMP:10220"/>
        <dbReference type="ChEBI" id="CHEBI:15378"/>
        <dbReference type="ChEBI" id="CHEBI:57856"/>
        <dbReference type="ChEBI" id="CHEBI:59789"/>
        <dbReference type="ChEBI" id="CHEBI:74483"/>
        <dbReference type="ChEBI" id="CHEBI:82748"/>
        <dbReference type="EC" id="2.1.1.176"/>
    </reaction>
</comment>
<dbReference type="InterPro" id="IPR001678">
    <property type="entry name" value="MeTrfase_RsmB-F_NOP2_dom"/>
</dbReference>
<dbReference type="InterPro" id="IPR006027">
    <property type="entry name" value="NusB_RsmB_TIM44"/>
</dbReference>
<dbReference type="Pfam" id="PF01189">
    <property type="entry name" value="Methyltr_RsmB-F"/>
    <property type="match status" value="1"/>
</dbReference>
<dbReference type="PRINTS" id="PR02008">
    <property type="entry name" value="RCMTFAMILY"/>
</dbReference>
<dbReference type="Proteomes" id="UP000731465">
    <property type="component" value="Unassembled WGS sequence"/>
</dbReference>
<keyword evidence="6" id="KW-0698">rRNA processing</keyword>
<organism evidence="18 19">
    <name type="scientific">Succinivibrio faecicola</name>
    <dbReference type="NCBI Taxonomy" id="2820300"/>
    <lineage>
        <taxon>Bacteria</taxon>
        <taxon>Pseudomonadati</taxon>
        <taxon>Pseudomonadota</taxon>
        <taxon>Gammaproteobacteria</taxon>
        <taxon>Aeromonadales</taxon>
        <taxon>Succinivibrionaceae</taxon>
        <taxon>Succinivibrio</taxon>
    </lineage>
</organism>
<proteinExistence type="inferred from homology"/>
<comment type="function">
    <text evidence="1">Specifically methylates the cytosine at position 967 (m5C967) of 16S rRNA.</text>
</comment>
<dbReference type="RefSeq" id="WP_219937111.1">
    <property type="nucleotide sequence ID" value="NZ_JAGFNY010000007.1"/>
</dbReference>
<keyword evidence="5" id="KW-0963">Cytoplasm</keyword>
<dbReference type="SUPFAM" id="SSF53335">
    <property type="entry name" value="S-adenosyl-L-methionine-dependent methyltransferases"/>
    <property type="match status" value="1"/>
</dbReference>
<feature type="binding site" evidence="14">
    <location>
        <begin position="283"/>
        <end position="289"/>
    </location>
    <ligand>
        <name>S-adenosyl-L-methionine</name>
        <dbReference type="ChEBI" id="CHEBI:59789"/>
    </ligand>
</feature>
<keyword evidence="19" id="KW-1185">Reference proteome</keyword>
<dbReference type="InterPro" id="IPR049560">
    <property type="entry name" value="MeTrfase_RsmB-F_NOP2_cat"/>
</dbReference>
<dbReference type="GO" id="GO:0008168">
    <property type="term" value="F:methyltransferase activity"/>
    <property type="evidence" value="ECO:0007669"/>
    <property type="project" value="UniProtKB-KW"/>
</dbReference>
<evidence type="ECO:0000256" key="12">
    <source>
        <dbReference type="ARBA" id="ARBA00031088"/>
    </source>
</evidence>
<dbReference type="PROSITE" id="PS01153">
    <property type="entry name" value="NOL1_NOP2_SUN"/>
    <property type="match status" value="1"/>
</dbReference>
<dbReference type="NCBIfam" id="NF008149">
    <property type="entry name" value="PRK10901.1"/>
    <property type="match status" value="1"/>
</dbReference>
<dbReference type="EC" id="2.1.1.176" evidence="4"/>
<reference evidence="18 19" key="1">
    <citation type="submission" date="2021-03" db="EMBL/GenBank/DDBJ databases">
        <title>Succinivibrio sp. nov. isolated from feces of cow.</title>
        <authorList>
            <person name="Choi J.-Y."/>
        </authorList>
    </citation>
    <scope>NUCLEOTIDE SEQUENCE [LARGE SCALE GENOMIC DNA]</scope>
    <source>
        <strain evidence="18 19">AGMB01872</strain>
    </source>
</reference>
<dbReference type="Gene3D" id="3.30.70.1170">
    <property type="entry name" value="Sun protein, domain 3"/>
    <property type="match status" value="1"/>
</dbReference>
<feature type="compositionally biased region" description="Basic and acidic residues" evidence="16">
    <location>
        <begin position="1"/>
        <end position="13"/>
    </location>
</feature>
<evidence type="ECO:0000256" key="6">
    <source>
        <dbReference type="ARBA" id="ARBA00022552"/>
    </source>
</evidence>
<keyword evidence="15" id="KW-0175">Coiled coil</keyword>
<feature type="binding site" evidence="14">
    <location>
        <position position="306"/>
    </location>
    <ligand>
        <name>S-adenosyl-L-methionine</name>
        <dbReference type="ChEBI" id="CHEBI:59789"/>
    </ligand>
</feature>
<keyword evidence="9 14" id="KW-0949">S-adenosyl-L-methionine</keyword>
<feature type="compositionally biased region" description="Basic residues" evidence="16">
    <location>
        <begin position="14"/>
        <end position="28"/>
    </location>
</feature>
<comment type="caution">
    <text evidence="18">The sequence shown here is derived from an EMBL/GenBank/DDBJ whole genome shotgun (WGS) entry which is preliminary data.</text>
</comment>
<evidence type="ECO:0000256" key="4">
    <source>
        <dbReference type="ARBA" id="ARBA00012140"/>
    </source>
</evidence>
<dbReference type="PANTHER" id="PTHR22807">
    <property type="entry name" value="NOP2 YEAST -RELATED NOL1/NOP2/FMU SUN DOMAIN-CONTAINING"/>
    <property type="match status" value="1"/>
</dbReference>
<comment type="caution">
    <text evidence="14">Lacks conserved residue(s) required for the propagation of feature annotation.</text>
</comment>
<evidence type="ECO:0000256" key="16">
    <source>
        <dbReference type="SAM" id="MobiDB-lite"/>
    </source>
</evidence>
<keyword evidence="10 14" id="KW-0694">RNA-binding</keyword>
<feature type="binding site" evidence="14">
    <location>
        <position position="350"/>
    </location>
    <ligand>
        <name>S-adenosyl-L-methionine</name>
        <dbReference type="ChEBI" id="CHEBI:59789"/>
    </ligand>
</feature>
<evidence type="ECO:0000256" key="10">
    <source>
        <dbReference type="ARBA" id="ARBA00022884"/>
    </source>
</evidence>
<evidence type="ECO:0000256" key="1">
    <source>
        <dbReference type="ARBA" id="ARBA00002724"/>
    </source>
</evidence>
<name>A0ABS7DF40_9GAMM</name>
<dbReference type="NCBIfam" id="TIGR00563">
    <property type="entry name" value="rsmB"/>
    <property type="match status" value="1"/>
</dbReference>
<dbReference type="Gene3D" id="1.10.940.10">
    <property type="entry name" value="NusB-like"/>
    <property type="match status" value="1"/>
</dbReference>
<feature type="domain" description="SAM-dependent MTase RsmB/NOP-type" evidence="17">
    <location>
        <begin position="193"/>
        <end position="459"/>
    </location>
</feature>
<protein>
    <recommendedName>
        <fullName evidence="4">16S rRNA (cytosine(967)-C(5))-methyltransferase</fullName>
        <ecNumber evidence="4">2.1.1.176</ecNumber>
    </recommendedName>
    <alternativeName>
        <fullName evidence="11">16S rRNA m5C967 methyltransferase</fullName>
    </alternativeName>
    <alternativeName>
        <fullName evidence="12">rRNA (cytosine-C(5)-)-methyltransferase RsmB</fullName>
    </alternativeName>
</protein>
<dbReference type="InterPro" id="IPR004573">
    <property type="entry name" value="rRNA_ssu_MeTfrase_B"/>
</dbReference>
<evidence type="ECO:0000256" key="5">
    <source>
        <dbReference type="ARBA" id="ARBA00022490"/>
    </source>
</evidence>
<dbReference type="InterPro" id="IPR029063">
    <property type="entry name" value="SAM-dependent_MTases_sf"/>
</dbReference>
<evidence type="ECO:0000313" key="19">
    <source>
        <dbReference type="Proteomes" id="UP000731465"/>
    </source>
</evidence>
<comment type="similarity">
    <text evidence="3 14">Belongs to the class I-like SAM-binding methyltransferase superfamily. RsmB/NOP family.</text>
</comment>
<evidence type="ECO:0000256" key="13">
    <source>
        <dbReference type="ARBA" id="ARBA00047283"/>
    </source>
</evidence>
<dbReference type="NCBIfam" id="NF011494">
    <property type="entry name" value="PRK14902.1"/>
    <property type="match status" value="1"/>
</dbReference>
<evidence type="ECO:0000313" key="18">
    <source>
        <dbReference type="EMBL" id="MBW7569922.1"/>
    </source>
</evidence>
<evidence type="ECO:0000256" key="14">
    <source>
        <dbReference type="PROSITE-ProRule" id="PRU01023"/>
    </source>
</evidence>
<dbReference type="InterPro" id="IPR054728">
    <property type="entry name" value="RsmB-like_ferredoxin"/>
</dbReference>
<dbReference type="Pfam" id="PF22458">
    <property type="entry name" value="RsmF-B_ferredox"/>
    <property type="match status" value="1"/>
</dbReference>
<dbReference type="Pfam" id="PF01029">
    <property type="entry name" value="NusB"/>
    <property type="match status" value="1"/>
</dbReference>
<evidence type="ECO:0000259" key="17">
    <source>
        <dbReference type="PROSITE" id="PS51686"/>
    </source>
</evidence>
<evidence type="ECO:0000256" key="2">
    <source>
        <dbReference type="ARBA" id="ARBA00004496"/>
    </source>
</evidence>
<keyword evidence="8 14" id="KW-0808">Transferase</keyword>
<evidence type="ECO:0000256" key="8">
    <source>
        <dbReference type="ARBA" id="ARBA00022679"/>
    </source>
</evidence>
<evidence type="ECO:0000256" key="15">
    <source>
        <dbReference type="SAM" id="Coils"/>
    </source>
</evidence>
<evidence type="ECO:0000256" key="3">
    <source>
        <dbReference type="ARBA" id="ARBA00007494"/>
    </source>
</evidence>
<comment type="subcellular location">
    <subcellularLocation>
        <location evidence="2">Cytoplasm</location>
    </subcellularLocation>
</comment>
<dbReference type="InterPro" id="IPR035926">
    <property type="entry name" value="NusB-like_sf"/>
</dbReference>
<dbReference type="EMBL" id="JAGFNY010000007">
    <property type="protein sequence ID" value="MBW7569922.1"/>
    <property type="molecule type" value="Genomic_DNA"/>
</dbReference>
<dbReference type="Gene3D" id="3.40.50.150">
    <property type="entry name" value="Vaccinia Virus protein VP39"/>
    <property type="match status" value="1"/>
</dbReference>
<evidence type="ECO:0000256" key="9">
    <source>
        <dbReference type="ARBA" id="ARBA00022691"/>
    </source>
</evidence>
<dbReference type="PANTHER" id="PTHR22807:SF61">
    <property type="entry name" value="NOL1_NOP2_SUN FAMILY PROTEIN _ ANTITERMINATION NUSB DOMAIN-CONTAINING PROTEIN"/>
    <property type="match status" value="1"/>
</dbReference>
<dbReference type="CDD" id="cd02440">
    <property type="entry name" value="AdoMet_MTases"/>
    <property type="match status" value="1"/>
</dbReference>
<dbReference type="PROSITE" id="PS51686">
    <property type="entry name" value="SAM_MT_RSMB_NOP"/>
    <property type="match status" value="1"/>
</dbReference>
<evidence type="ECO:0000256" key="7">
    <source>
        <dbReference type="ARBA" id="ARBA00022603"/>
    </source>
</evidence>
<accession>A0ABS7DF40</accession>
<evidence type="ECO:0000256" key="11">
    <source>
        <dbReference type="ARBA" id="ARBA00030399"/>
    </source>
</evidence>